<proteinExistence type="inferred from homology"/>
<dbReference type="PANTHER" id="PTHR30203:SF33">
    <property type="entry name" value="BLR4455 PROTEIN"/>
    <property type="match status" value="1"/>
</dbReference>
<feature type="non-terminal residue" evidence="2">
    <location>
        <position position="152"/>
    </location>
</feature>
<dbReference type="Pfam" id="PF02321">
    <property type="entry name" value="OEP"/>
    <property type="match status" value="1"/>
</dbReference>
<dbReference type="EMBL" id="DVKT01000006">
    <property type="protein sequence ID" value="HIT38699.1"/>
    <property type="molecule type" value="Genomic_DNA"/>
</dbReference>
<dbReference type="Gene3D" id="2.20.200.10">
    <property type="entry name" value="Outer membrane efflux proteins (OEP)"/>
    <property type="match status" value="1"/>
</dbReference>
<comment type="caution">
    <text evidence="2">The sequence shown here is derived from an EMBL/GenBank/DDBJ whole genome shotgun (WGS) entry which is preliminary data.</text>
</comment>
<reference evidence="2" key="2">
    <citation type="journal article" date="2021" name="PeerJ">
        <title>Extensive microbial diversity within the chicken gut microbiome revealed by metagenomics and culture.</title>
        <authorList>
            <person name="Gilroy R."/>
            <person name="Ravi A."/>
            <person name="Getino M."/>
            <person name="Pursley I."/>
            <person name="Horton D.L."/>
            <person name="Alikhan N.F."/>
            <person name="Baker D."/>
            <person name="Gharbi K."/>
            <person name="Hall N."/>
            <person name="Watson M."/>
            <person name="Adriaenssens E.M."/>
            <person name="Foster-Nyarko E."/>
            <person name="Jarju S."/>
            <person name="Secka A."/>
            <person name="Antonio M."/>
            <person name="Oren A."/>
            <person name="Chaudhuri R.R."/>
            <person name="La Ragione R."/>
            <person name="Hildebrand F."/>
            <person name="Pallen M.J."/>
        </authorList>
    </citation>
    <scope>NUCLEOTIDE SEQUENCE</scope>
    <source>
        <strain evidence="2">21143</strain>
    </source>
</reference>
<dbReference type="PROSITE" id="PS51257">
    <property type="entry name" value="PROKAR_LIPOPROTEIN"/>
    <property type="match status" value="1"/>
</dbReference>
<dbReference type="SUPFAM" id="SSF56954">
    <property type="entry name" value="Outer membrane efflux proteins (OEP)"/>
    <property type="match status" value="1"/>
</dbReference>
<dbReference type="AlphaFoldDB" id="A0A9D1GED3"/>
<dbReference type="InterPro" id="IPR003423">
    <property type="entry name" value="OMP_efflux"/>
</dbReference>
<organism evidence="2 3">
    <name type="scientific">Candidatus Caccoplasma intestinavium</name>
    <dbReference type="NCBI Taxonomy" id="2840716"/>
    <lineage>
        <taxon>Bacteria</taxon>
        <taxon>Pseudomonadati</taxon>
        <taxon>Bacteroidota</taxon>
        <taxon>Bacteroidia</taxon>
        <taxon>Bacteroidales</taxon>
        <taxon>Bacteroidaceae</taxon>
        <taxon>Bacteroidaceae incertae sedis</taxon>
        <taxon>Candidatus Caccoplasma</taxon>
    </lineage>
</organism>
<evidence type="ECO:0000313" key="3">
    <source>
        <dbReference type="Proteomes" id="UP000886722"/>
    </source>
</evidence>
<gene>
    <name evidence="2" type="ORF">IAD06_01480</name>
</gene>
<sequence>MKQYRYILLFCVVLLFAVSSCKIGKKYARPEMSLPEQLDPATSTPDTFSIADMHWWEVYGDTILQNLIRQTLEHNKDMLAASARIKELAALRRVDFSKIFPQIDGRIYADKDATNYGGNDYSNDPEHSIKLLLSWEVDLWGNLRWGAEKGKA</sequence>
<accession>A0A9D1GED3</accession>
<dbReference type="InterPro" id="IPR010131">
    <property type="entry name" value="MdtP/NodT-like"/>
</dbReference>
<evidence type="ECO:0000256" key="1">
    <source>
        <dbReference type="ARBA" id="ARBA00007613"/>
    </source>
</evidence>
<dbReference type="PANTHER" id="PTHR30203">
    <property type="entry name" value="OUTER MEMBRANE CATION EFFLUX PROTEIN"/>
    <property type="match status" value="1"/>
</dbReference>
<dbReference type="Gene3D" id="1.20.1600.10">
    <property type="entry name" value="Outer membrane efflux proteins (OEP)"/>
    <property type="match status" value="1"/>
</dbReference>
<dbReference type="Proteomes" id="UP000886722">
    <property type="component" value="Unassembled WGS sequence"/>
</dbReference>
<evidence type="ECO:0000313" key="2">
    <source>
        <dbReference type="EMBL" id="HIT38699.1"/>
    </source>
</evidence>
<protein>
    <submittedName>
        <fullName evidence="2">TolC family protein</fullName>
    </submittedName>
</protein>
<name>A0A9D1GED3_9BACT</name>
<dbReference type="GO" id="GO:0015562">
    <property type="term" value="F:efflux transmembrane transporter activity"/>
    <property type="evidence" value="ECO:0007669"/>
    <property type="project" value="InterPro"/>
</dbReference>
<comment type="similarity">
    <text evidence="1">Belongs to the outer membrane factor (OMF) (TC 1.B.17) family.</text>
</comment>
<reference evidence="2" key="1">
    <citation type="submission" date="2020-10" db="EMBL/GenBank/DDBJ databases">
        <authorList>
            <person name="Gilroy R."/>
        </authorList>
    </citation>
    <scope>NUCLEOTIDE SEQUENCE</scope>
    <source>
        <strain evidence="2">21143</strain>
    </source>
</reference>